<feature type="transmembrane region" description="Helical" evidence="1">
    <location>
        <begin position="102"/>
        <end position="121"/>
    </location>
</feature>
<accession>A0A7C9ARP3</accession>
<dbReference type="EMBL" id="GISG01262510">
    <property type="protein sequence ID" value="MBA4674419.1"/>
    <property type="molecule type" value="Transcribed_RNA"/>
</dbReference>
<keyword evidence="1" id="KW-1133">Transmembrane helix</keyword>
<keyword evidence="1" id="KW-0472">Membrane</keyword>
<evidence type="ECO:0000256" key="1">
    <source>
        <dbReference type="SAM" id="Phobius"/>
    </source>
</evidence>
<reference evidence="2" key="1">
    <citation type="journal article" date="2013" name="J. Plant Res.">
        <title>Effect of fungi and light on seed germination of three Opuntia species from semiarid lands of central Mexico.</title>
        <authorList>
            <person name="Delgado-Sanchez P."/>
            <person name="Jimenez-Bremont J.F."/>
            <person name="Guerrero-Gonzalez Mde L."/>
            <person name="Flores J."/>
        </authorList>
    </citation>
    <scope>NUCLEOTIDE SEQUENCE</scope>
    <source>
        <tissue evidence="2">Cladode</tissue>
    </source>
</reference>
<keyword evidence="1" id="KW-0812">Transmembrane</keyword>
<reference evidence="2" key="2">
    <citation type="submission" date="2020-07" db="EMBL/GenBank/DDBJ databases">
        <authorList>
            <person name="Vera ALvarez R."/>
            <person name="Arias-Moreno D.M."/>
            <person name="Jimenez-Jacinto V."/>
            <person name="Jimenez-Bremont J.F."/>
            <person name="Swaminathan K."/>
            <person name="Moose S.P."/>
            <person name="Guerrero-Gonzalez M.L."/>
            <person name="Marino-Ramirez L."/>
            <person name="Landsman D."/>
            <person name="Rodriguez-Kessler M."/>
            <person name="Delgado-Sanchez P."/>
        </authorList>
    </citation>
    <scope>NUCLEOTIDE SEQUENCE</scope>
    <source>
        <tissue evidence="2">Cladode</tissue>
    </source>
</reference>
<proteinExistence type="predicted"/>
<feature type="transmembrane region" description="Helical" evidence="1">
    <location>
        <begin position="52"/>
        <end position="71"/>
    </location>
</feature>
<organism evidence="2">
    <name type="scientific">Opuntia streptacantha</name>
    <name type="common">Prickly pear cactus</name>
    <name type="synonym">Opuntia cardona</name>
    <dbReference type="NCBI Taxonomy" id="393608"/>
    <lineage>
        <taxon>Eukaryota</taxon>
        <taxon>Viridiplantae</taxon>
        <taxon>Streptophyta</taxon>
        <taxon>Embryophyta</taxon>
        <taxon>Tracheophyta</taxon>
        <taxon>Spermatophyta</taxon>
        <taxon>Magnoliopsida</taxon>
        <taxon>eudicotyledons</taxon>
        <taxon>Gunneridae</taxon>
        <taxon>Pentapetalae</taxon>
        <taxon>Caryophyllales</taxon>
        <taxon>Cactineae</taxon>
        <taxon>Cactaceae</taxon>
        <taxon>Opuntioideae</taxon>
        <taxon>Opuntia</taxon>
    </lineage>
</organism>
<sequence length="197" mass="22832">MTPSTYRNLFPFSLSLPSQPLPLCLGHPLLLTLVLQKLLSDITIPNTGRRKPIQFCIILLFNSQLLLPFFTIPINPIFYLQISLLLSLAHFNTILNFIKKFLILILILFSTKIIIIKHQTFKLLLNFIHIRDLHLSFLVIPGKIWVLILHINPTTWTHKPTALILISALTQNYLGTTLSQNFPIYNLWFLNFRLTLH</sequence>
<protein>
    <submittedName>
        <fullName evidence="2">Uncharacterized protein</fullName>
    </submittedName>
</protein>
<dbReference type="AlphaFoldDB" id="A0A7C9ARP3"/>
<name>A0A7C9ARP3_OPUST</name>
<evidence type="ECO:0000313" key="2">
    <source>
        <dbReference type="EMBL" id="MBA4674419.1"/>
    </source>
</evidence>